<accession>A0A7J6J1V4</accession>
<evidence type="ECO:0000256" key="2">
    <source>
        <dbReference type="ARBA" id="ARBA00004718"/>
    </source>
</evidence>
<dbReference type="EMBL" id="ANPB02000004">
    <property type="protein sequence ID" value="KAF4483780.1"/>
    <property type="molecule type" value="Genomic_DNA"/>
</dbReference>
<comment type="pathway">
    <text evidence="2">Protein modification; protein sumoylation.</text>
</comment>
<dbReference type="FunCoup" id="A0A7J6J1V4">
    <property type="interactions" value="1179"/>
</dbReference>
<dbReference type="SUPFAM" id="SSF69572">
    <property type="entry name" value="Activating enzymes of the ubiquitin-like proteins"/>
    <property type="match status" value="1"/>
</dbReference>
<dbReference type="CDD" id="cd01492">
    <property type="entry name" value="Aos1_SUMO"/>
    <property type="match status" value="1"/>
</dbReference>
<evidence type="ECO:0000256" key="1">
    <source>
        <dbReference type="ARBA" id="ARBA00004123"/>
    </source>
</evidence>
<protein>
    <recommendedName>
        <fullName evidence="6">Ubiquitin-like 1-activating enzyme E1A</fullName>
    </recommendedName>
</protein>
<dbReference type="PANTHER" id="PTHR10953:SF162">
    <property type="entry name" value="SUMO-ACTIVATING ENZYME SUBUNIT 1"/>
    <property type="match status" value="1"/>
</dbReference>
<evidence type="ECO:0000256" key="3">
    <source>
        <dbReference type="ARBA" id="ARBA00005673"/>
    </source>
</evidence>
<dbReference type="FunFam" id="3.40.50.720:FF:000560">
    <property type="entry name" value="SUMO activating enzyme (AosA), putative"/>
    <property type="match status" value="1"/>
</dbReference>
<dbReference type="PRINTS" id="PR01849">
    <property type="entry name" value="UBIQUITINACT"/>
</dbReference>
<evidence type="ECO:0000313" key="10">
    <source>
        <dbReference type="Proteomes" id="UP000011096"/>
    </source>
</evidence>
<dbReference type="GO" id="GO:0031510">
    <property type="term" value="C:SUMO activating enzyme complex"/>
    <property type="evidence" value="ECO:0007669"/>
    <property type="project" value="TreeGrafter"/>
</dbReference>
<dbReference type="GeneID" id="43618353"/>
<reference evidence="9 10" key="2">
    <citation type="submission" date="2020-04" db="EMBL/GenBank/DDBJ databases">
        <title>Genome sequencing and assembly of multiple isolates from the Colletotrichum gloeosporioides species complex.</title>
        <authorList>
            <person name="Gan P."/>
            <person name="Shirasu K."/>
        </authorList>
    </citation>
    <scope>NUCLEOTIDE SEQUENCE [LARGE SCALE GENOMIC DNA]</scope>
    <source>
        <strain evidence="9 10">Nara gc5</strain>
    </source>
</reference>
<keyword evidence="4" id="KW-0833">Ubl conjugation pathway</keyword>
<keyword evidence="10" id="KW-1185">Reference proteome</keyword>
<evidence type="ECO:0000313" key="9">
    <source>
        <dbReference type="EMBL" id="KAF4483780.1"/>
    </source>
</evidence>
<dbReference type="Pfam" id="PF00899">
    <property type="entry name" value="ThiF"/>
    <property type="match status" value="1"/>
</dbReference>
<feature type="region of interest" description="Disordered" evidence="7">
    <location>
        <begin position="1"/>
        <end position="60"/>
    </location>
</feature>
<reference evidence="9 10" key="1">
    <citation type="submission" date="2012-08" db="EMBL/GenBank/DDBJ databases">
        <authorList>
            <person name="Gan P.H.P."/>
            <person name="Ikeda K."/>
            <person name="Irieda H."/>
            <person name="Narusaka M."/>
            <person name="O'Connell R.J."/>
            <person name="Narusaka Y."/>
            <person name="Takano Y."/>
            <person name="Kubo Y."/>
            <person name="Shirasu K."/>
        </authorList>
    </citation>
    <scope>NUCLEOTIDE SEQUENCE [LARGE SCALE GENOMIC DNA]</scope>
    <source>
        <strain evidence="9 10">Nara gc5</strain>
    </source>
</reference>
<dbReference type="InterPro" id="IPR045886">
    <property type="entry name" value="ThiF/MoeB/HesA"/>
</dbReference>
<organism evidence="9 10">
    <name type="scientific">Colletotrichum fructicola (strain Nara gc5)</name>
    <name type="common">Anthracnose fungus</name>
    <name type="synonym">Colletotrichum gloeosporioides (strain Nara gc5)</name>
    <dbReference type="NCBI Taxonomy" id="1213859"/>
    <lineage>
        <taxon>Eukaryota</taxon>
        <taxon>Fungi</taxon>
        <taxon>Dikarya</taxon>
        <taxon>Ascomycota</taxon>
        <taxon>Pezizomycotina</taxon>
        <taxon>Sordariomycetes</taxon>
        <taxon>Hypocreomycetidae</taxon>
        <taxon>Glomerellales</taxon>
        <taxon>Glomerellaceae</taxon>
        <taxon>Colletotrichum</taxon>
        <taxon>Colletotrichum gloeosporioides species complex</taxon>
    </lineage>
</organism>
<evidence type="ECO:0000256" key="4">
    <source>
        <dbReference type="ARBA" id="ARBA00022786"/>
    </source>
</evidence>
<comment type="subcellular location">
    <subcellularLocation>
        <location evidence="1">Nucleus</location>
    </subcellularLocation>
</comment>
<dbReference type="GO" id="GO:0016925">
    <property type="term" value="P:protein sumoylation"/>
    <property type="evidence" value="ECO:0007669"/>
    <property type="project" value="TreeGrafter"/>
</dbReference>
<dbReference type="GO" id="GO:0005737">
    <property type="term" value="C:cytoplasm"/>
    <property type="evidence" value="ECO:0007669"/>
    <property type="project" value="TreeGrafter"/>
</dbReference>
<feature type="compositionally biased region" description="Low complexity" evidence="7">
    <location>
        <begin position="13"/>
        <end position="31"/>
    </location>
</feature>
<name>A0A7J6J1V4_COLFN</name>
<evidence type="ECO:0000259" key="8">
    <source>
        <dbReference type="Pfam" id="PF00899"/>
    </source>
</evidence>
<proteinExistence type="inferred from homology"/>
<dbReference type="RefSeq" id="XP_031886808.1">
    <property type="nucleotide sequence ID" value="XM_032034338.1"/>
</dbReference>
<dbReference type="InterPro" id="IPR035985">
    <property type="entry name" value="Ubiquitin-activating_enz"/>
</dbReference>
<evidence type="ECO:0000256" key="7">
    <source>
        <dbReference type="SAM" id="MobiDB-lite"/>
    </source>
</evidence>
<comment type="caution">
    <text evidence="9">The sequence shown here is derived from an EMBL/GenBank/DDBJ whole genome shotgun (WGS) entry which is preliminary data.</text>
</comment>
<comment type="similarity">
    <text evidence="3">Belongs to the ubiquitin-activating E1 family.</text>
</comment>
<keyword evidence="5" id="KW-0539">Nucleus</keyword>
<dbReference type="InParanoid" id="A0A7J6J1V4"/>
<dbReference type="InterPro" id="IPR000594">
    <property type="entry name" value="ThiF_NAD_FAD-bd"/>
</dbReference>
<dbReference type="Proteomes" id="UP000011096">
    <property type="component" value="Unassembled WGS sequence"/>
</dbReference>
<gene>
    <name evidence="9" type="primary">AOS1</name>
    <name evidence="9" type="ORF">CGGC5_v007633</name>
</gene>
<dbReference type="GO" id="GO:0019948">
    <property type="term" value="F:SUMO activating enzyme activity"/>
    <property type="evidence" value="ECO:0007669"/>
    <property type="project" value="TreeGrafter"/>
</dbReference>
<feature type="domain" description="THIF-type NAD/FAD binding fold" evidence="8">
    <location>
        <begin position="127"/>
        <end position="460"/>
    </location>
</feature>
<dbReference type="InterPro" id="IPR000011">
    <property type="entry name" value="UBQ/SUMO-activ_enz_E1-like"/>
</dbReference>
<evidence type="ECO:0000256" key="6">
    <source>
        <dbReference type="ARBA" id="ARBA00044354"/>
    </source>
</evidence>
<dbReference type="Gene3D" id="3.40.50.720">
    <property type="entry name" value="NAD(P)-binding Rossmann-like Domain"/>
    <property type="match status" value="1"/>
</dbReference>
<dbReference type="AlphaFoldDB" id="A0A7J6J1V4"/>
<dbReference type="PANTHER" id="PTHR10953">
    <property type="entry name" value="UBIQUITIN-ACTIVATING ENZYME E1"/>
    <property type="match status" value="1"/>
</dbReference>
<evidence type="ECO:0000256" key="5">
    <source>
        <dbReference type="ARBA" id="ARBA00023242"/>
    </source>
</evidence>
<dbReference type="OrthoDB" id="1708823at2759"/>
<sequence>MEEQSQPQDKPAPEAAAPAVAPAAAIETSAAPPQPQPQQVSIPSHPMPDMANGFNPNLHASMDQVLPDALQEVMPGAMPEILPGMLPTGEMFMPQLLQPDAQQMLMNNGALPSVPANAMTADEIALYDRQIRLWGMKAQEKIRNANILLITMKALANEIAKNLVLAGIGTLTILDGAVVSESDLGSQFFLSEEENHVGQNRAHAAAAAIRKLNPRVNVHVDAEGIKSKGTSYFSAFDIVIATDLDPDSLNIINTATRLHQKSFYAAGTQGMYGFIFSDLIEHDYVIERDLGNMATKLQPETRTRSVVAVNTKKEGGKTIEVVTKRELYSTWYLASDGATLPEEYAKSPRRRKAVSPVLSCLRALWDFQVLNGGRLPNHNKEDLGLFTKLATAKHAQLGLPSETLRSEVLRSFLQNIGSEMAPVTAILGGQLAQDVINVLGQTQQPIQNMVVFDGNSMEASVYPLHPVGELGRGLLSLAAPSGLMPNGGAMVPDSSMMMNMDGTVDFGNAIMTQ</sequence>